<evidence type="ECO:0000256" key="4">
    <source>
        <dbReference type="PROSITE-ProRule" id="PRU00335"/>
    </source>
</evidence>
<dbReference type="InterPro" id="IPR009057">
    <property type="entry name" value="Homeodomain-like_sf"/>
</dbReference>
<dbReference type="EMBL" id="QZEY01000008">
    <property type="protein sequence ID" value="RJL30909.1"/>
    <property type="molecule type" value="Genomic_DNA"/>
</dbReference>
<feature type="DNA-binding region" description="H-T-H motif" evidence="4">
    <location>
        <begin position="10"/>
        <end position="29"/>
    </location>
</feature>
<dbReference type="GO" id="GO:0000976">
    <property type="term" value="F:transcription cis-regulatory region binding"/>
    <property type="evidence" value="ECO:0007669"/>
    <property type="project" value="TreeGrafter"/>
</dbReference>
<dbReference type="OrthoDB" id="3819648at2"/>
<reference evidence="6 7" key="1">
    <citation type="submission" date="2018-09" db="EMBL/GenBank/DDBJ databases">
        <title>YIM 75507 draft genome.</title>
        <authorList>
            <person name="Tang S."/>
            <person name="Feng Y."/>
        </authorList>
    </citation>
    <scope>NUCLEOTIDE SEQUENCE [LARGE SCALE GENOMIC DNA]</scope>
    <source>
        <strain evidence="6 7">YIM 75507</strain>
    </source>
</reference>
<dbReference type="PANTHER" id="PTHR30055:SF234">
    <property type="entry name" value="HTH-TYPE TRANSCRIPTIONAL REGULATOR BETI"/>
    <property type="match status" value="1"/>
</dbReference>
<keyword evidence="3" id="KW-0804">Transcription</keyword>
<dbReference type="InterPro" id="IPR050109">
    <property type="entry name" value="HTH-type_TetR-like_transc_reg"/>
</dbReference>
<proteinExistence type="predicted"/>
<dbReference type="InterPro" id="IPR001647">
    <property type="entry name" value="HTH_TetR"/>
</dbReference>
<dbReference type="PANTHER" id="PTHR30055">
    <property type="entry name" value="HTH-TYPE TRANSCRIPTIONAL REGULATOR RUTR"/>
    <property type="match status" value="1"/>
</dbReference>
<feature type="domain" description="HTH tetR-type" evidence="5">
    <location>
        <begin position="1"/>
        <end position="47"/>
    </location>
</feature>
<keyword evidence="2 4" id="KW-0238">DNA-binding</keyword>
<dbReference type="PROSITE" id="PS50977">
    <property type="entry name" value="HTH_TETR_2"/>
    <property type="match status" value="1"/>
</dbReference>
<dbReference type="Proteomes" id="UP000265768">
    <property type="component" value="Unassembled WGS sequence"/>
</dbReference>
<organism evidence="6 7">
    <name type="scientific">Bailinhaonella thermotolerans</name>
    <dbReference type="NCBI Taxonomy" id="1070861"/>
    <lineage>
        <taxon>Bacteria</taxon>
        <taxon>Bacillati</taxon>
        <taxon>Actinomycetota</taxon>
        <taxon>Actinomycetes</taxon>
        <taxon>Streptosporangiales</taxon>
        <taxon>Streptosporangiaceae</taxon>
        <taxon>Bailinhaonella</taxon>
    </lineage>
</organism>
<dbReference type="Gene3D" id="1.10.357.10">
    <property type="entry name" value="Tetracycline Repressor, domain 2"/>
    <property type="match status" value="1"/>
</dbReference>
<keyword evidence="7" id="KW-1185">Reference proteome</keyword>
<accession>A0A3A4AQN4</accession>
<comment type="caution">
    <text evidence="6">The sequence shown here is derived from an EMBL/GenBank/DDBJ whole genome shotgun (WGS) entry which is preliminary data.</text>
</comment>
<evidence type="ECO:0000256" key="2">
    <source>
        <dbReference type="ARBA" id="ARBA00023125"/>
    </source>
</evidence>
<dbReference type="AlphaFoldDB" id="A0A3A4AQN4"/>
<dbReference type="Pfam" id="PF00440">
    <property type="entry name" value="TetR_N"/>
    <property type="match status" value="1"/>
</dbReference>
<dbReference type="GO" id="GO:0003700">
    <property type="term" value="F:DNA-binding transcription factor activity"/>
    <property type="evidence" value="ECO:0007669"/>
    <property type="project" value="TreeGrafter"/>
</dbReference>
<evidence type="ECO:0000256" key="3">
    <source>
        <dbReference type="ARBA" id="ARBA00023163"/>
    </source>
</evidence>
<gene>
    <name evidence="6" type="ORF">D5H75_21680</name>
</gene>
<dbReference type="SUPFAM" id="SSF46689">
    <property type="entry name" value="Homeodomain-like"/>
    <property type="match status" value="1"/>
</dbReference>
<keyword evidence="1" id="KW-0805">Transcription regulation</keyword>
<evidence type="ECO:0000259" key="5">
    <source>
        <dbReference type="PROSITE" id="PS50977"/>
    </source>
</evidence>
<sequence>MAEEGAASLSLSAIARRLGIQPPSLYKYFPSRHAVYDALFALGQRRYRDVIAEAAARAEPPGLAQVAAAFEAGGRWIMDNQILAQLLFWRPVPGFTPSPESYGPALETRDLYAGMVRAAVERGELAPAAAGEEGLNLLASLITGPMSQQMANGPEATFDTGAYTRLLARMPALFAAAYPPS</sequence>
<evidence type="ECO:0000313" key="7">
    <source>
        <dbReference type="Proteomes" id="UP000265768"/>
    </source>
</evidence>
<protein>
    <submittedName>
        <fullName evidence="6">TetR/AcrR family transcriptional regulator</fullName>
    </submittedName>
</protein>
<evidence type="ECO:0000256" key="1">
    <source>
        <dbReference type="ARBA" id="ARBA00023015"/>
    </source>
</evidence>
<name>A0A3A4AQN4_9ACTN</name>
<evidence type="ECO:0000313" key="6">
    <source>
        <dbReference type="EMBL" id="RJL30909.1"/>
    </source>
</evidence>